<accession>A0A1F6F3Z2</accession>
<name>A0A1F6F3Z2_9BACT</name>
<evidence type="ECO:0000313" key="2">
    <source>
        <dbReference type="Proteomes" id="UP000177372"/>
    </source>
</evidence>
<dbReference type="AlphaFoldDB" id="A0A1F6F3Z2"/>
<sequence length="137" mass="15581">MDVLSKFVCLAFGFKPSAGSGYPCHWCGILTTLLDAEDFHVCEKHQQEYIEIGYGAMKEKYPLAGTDERNPTFFKERADCHVARAKRLTKEELLLIIERGAGFDRNHAQMALDGKTLSENELDFLGQSAEQYIDDWQ</sequence>
<organism evidence="1 2">
    <name type="scientific">Candidatus Kaiserbacteria bacterium RIFCSPLOWO2_01_FULL_54_13</name>
    <dbReference type="NCBI Taxonomy" id="1798512"/>
    <lineage>
        <taxon>Bacteria</taxon>
        <taxon>Candidatus Kaiseribacteriota</taxon>
    </lineage>
</organism>
<dbReference type="EMBL" id="MFLZ01000005">
    <property type="protein sequence ID" value="OGG80554.1"/>
    <property type="molecule type" value="Genomic_DNA"/>
</dbReference>
<reference evidence="1 2" key="1">
    <citation type="journal article" date="2016" name="Nat. Commun.">
        <title>Thousands of microbial genomes shed light on interconnected biogeochemical processes in an aquifer system.</title>
        <authorList>
            <person name="Anantharaman K."/>
            <person name="Brown C.T."/>
            <person name="Hug L.A."/>
            <person name="Sharon I."/>
            <person name="Castelle C.J."/>
            <person name="Probst A.J."/>
            <person name="Thomas B.C."/>
            <person name="Singh A."/>
            <person name="Wilkins M.J."/>
            <person name="Karaoz U."/>
            <person name="Brodie E.L."/>
            <person name="Williams K.H."/>
            <person name="Hubbard S.S."/>
            <person name="Banfield J.F."/>
        </authorList>
    </citation>
    <scope>NUCLEOTIDE SEQUENCE [LARGE SCALE GENOMIC DNA]</scope>
</reference>
<comment type="caution">
    <text evidence="1">The sequence shown here is derived from an EMBL/GenBank/DDBJ whole genome shotgun (WGS) entry which is preliminary data.</text>
</comment>
<gene>
    <name evidence="1" type="ORF">A3A39_01550</name>
</gene>
<evidence type="ECO:0000313" key="1">
    <source>
        <dbReference type="EMBL" id="OGG80554.1"/>
    </source>
</evidence>
<protein>
    <submittedName>
        <fullName evidence="1">Uncharacterized protein</fullName>
    </submittedName>
</protein>
<dbReference type="Proteomes" id="UP000177372">
    <property type="component" value="Unassembled WGS sequence"/>
</dbReference>
<proteinExistence type="predicted"/>